<evidence type="ECO:0000313" key="2">
    <source>
        <dbReference type="Proteomes" id="UP001152604"/>
    </source>
</evidence>
<reference evidence="1" key="1">
    <citation type="submission" date="2022-03" db="EMBL/GenBank/DDBJ databases">
        <authorList>
            <person name="Brunel B."/>
        </authorList>
    </citation>
    <scope>NUCLEOTIDE SEQUENCE</scope>
    <source>
        <strain evidence="1">STM4922sample</strain>
    </source>
</reference>
<comment type="caution">
    <text evidence="1">The sequence shown here is derived from an EMBL/GenBank/DDBJ whole genome shotgun (WGS) entry which is preliminary data.</text>
</comment>
<evidence type="ECO:0000313" key="1">
    <source>
        <dbReference type="EMBL" id="CAH2394392.1"/>
    </source>
</evidence>
<protein>
    <submittedName>
        <fullName evidence="1">Uncharacterized protein</fullName>
    </submittedName>
</protein>
<accession>A0ABN8J8B7</accession>
<proteinExistence type="predicted"/>
<gene>
    <name evidence="1" type="ORF">MES4922_10305</name>
</gene>
<keyword evidence="2" id="KW-1185">Reference proteome</keyword>
<sequence length="127" mass="14480">MKMPMTVHRLHENRNQHLQTLAADAVRSLPQHDQRFAHRVVIKPRTLRRWSTPQQTHGMLAVKAAHRRQFIKNARLLCPIASGAALRYLFHQLISHHHAYPPHLICSRSKTAGSKSDEATTQHPGAV</sequence>
<organism evidence="1 2">
    <name type="scientific">Mesorhizobium ventifaucium</name>
    <dbReference type="NCBI Taxonomy" id="666020"/>
    <lineage>
        <taxon>Bacteria</taxon>
        <taxon>Pseudomonadati</taxon>
        <taxon>Pseudomonadota</taxon>
        <taxon>Alphaproteobacteria</taxon>
        <taxon>Hyphomicrobiales</taxon>
        <taxon>Phyllobacteriaceae</taxon>
        <taxon>Mesorhizobium</taxon>
    </lineage>
</organism>
<name>A0ABN8J8B7_9HYPH</name>
<dbReference type="Proteomes" id="UP001152604">
    <property type="component" value="Unassembled WGS sequence"/>
</dbReference>
<dbReference type="EMBL" id="CAKXZS010000001">
    <property type="protein sequence ID" value="CAH2394392.1"/>
    <property type="molecule type" value="Genomic_DNA"/>
</dbReference>